<evidence type="ECO:0000313" key="2">
    <source>
        <dbReference type="EMBL" id="SDN22396.1"/>
    </source>
</evidence>
<name>A0A1G9ZP64_9ACTN</name>
<dbReference type="EMBL" id="FNIE01000003">
    <property type="protein sequence ID" value="SDN22396.1"/>
    <property type="molecule type" value="Genomic_DNA"/>
</dbReference>
<dbReference type="NCBIfam" id="TIGR04267">
    <property type="entry name" value="mod_HExxH"/>
    <property type="match status" value="1"/>
</dbReference>
<feature type="region of interest" description="Disordered" evidence="1">
    <location>
        <begin position="1"/>
        <end position="21"/>
    </location>
</feature>
<dbReference type="AlphaFoldDB" id="A0A1G9ZP64"/>
<keyword evidence="3" id="KW-1185">Reference proteome</keyword>
<organism evidence="2 3">
    <name type="scientific">Actinacidiphila guanduensis</name>
    <dbReference type="NCBI Taxonomy" id="310781"/>
    <lineage>
        <taxon>Bacteria</taxon>
        <taxon>Bacillati</taxon>
        <taxon>Actinomycetota</taxon>
        <taxon>Actinomycetes</taxon>
        <taxon>Kitasatosporales</taxon>
        <taxon>Streptomycetaceae</taxon>
        <taxon>Actinacidiphila</taxon>
    </lineage>
</organism>
<feature type="region of interest" description="Disordered" evidence="1">
    <location>
        <begin position="643"/>
        <end position="666"/>
    </location>
</feature>
<evidence type="ECO:0000256" key="1">
    <source>
        <dbReference type="SAM" id="MobiDB-lite"/>
    </source>
</evidence>
<dbReference type="InterPro" id="IPR026337">
    <property type="entry name" value="AKG_HExxH"/>
</dbReference>
<reference evidence="2 3" key="1">
    <citation type="submission" date="2016-10" db="EMBL/GenBank/DDBJ databases">
        <authorList>
            <person name="de Groot N.N."/>
        </authorList>
    </citation>
    <scope>NUCLEOTIDE SEQUENCE [LARGE SCALE GENOMIC DNA]</scope>
    <source>
        <strain evidence="2 3">CGMCC 4.2022</strain>
    </source>
</reference>
<gene>
    <name evidence="2" type="ORF">SAMN05216259_103221</name>
</gene>
<evidence type="ECO:0000313" key="3">
    <source>
        <dbReference type="Proteomes" id="UP000199341"/>
    </source>
</evidence>
<protein>
    <submittedName>
        <fullName evidence="2">HEXXH motif-containing protein</fullName>
    </submittedName>
</protein>
<dbReference type="Proteomes" id="UP000199341">
    <property type="component" value="Unassembled WGS sequence"/>
</dbReference>
<proteinExistence type="predicted"/>
<sequence>MTDATHPAAASGHLLGDHPPGEHRLATAHFLQLADGGGDSAALATLRAGQRSRRLLMVRALVMSLRERPDLLAPLPAAEAAWSLLLAAERADPAALDTVLMHPHAGGWLGAVTRALWPARRREEPPAQIGWEAAGYLHALAAAAAVRAGLPFRLPVPLIDGGVLLPATGRAPSPAERAAGGPGRYAAAPAVSPLAATAPGIDGRATAEVFRDVPGGPAWVTWPGTQVRVDQPDADGPGWWALRRLSSAPGAAVPAAMVVDDLDPWRNFQRPSRAERLGPAELARWQELFAAAWELLDRQDAVDPSGLSAALLSLAPLPDRGPAGTFSGTAPDSFGGVLASLPDSPSELAATLVHEAQHIKLSALDDLVPLLRKGGLEERHYSPWRADPRPVRGILQGTYAFLGVCRFWGALAAGEGGKRQATADFEFALRRTQSWTGLRTVRDWAPLTEAGMEFAARMEAAVAALLREPVPAAAEWAAREAVADHRMLYRLAHLQPPATRVEQYAAALLAGEPPPAGPLGGRLNPGPVLPPLRGALLRLRFSAPERLSGGGEPPPAGTADLLWARGERAAARAAYLARIQGAGTGAPGYGSEDTAGRGVVRADAYAWAGLGLTTDDPRARRTLLARPEWAAALHRAVLLALPPGAGPPPSPEAVASWLAPAVPTDD</sequence>
<dbReference type="OrthoDB" id="796761at2"/>
<dbReference type="STRING" id="310781.SAMN05216259_103221"/>
<dbReference type="RefSeq" id="WP_107408851.1">
    <property type="nucleotide sequence ID" value="NZ_FNIE01000003.1"/>
</dbReference>
<accession>A0A1G9ZP64</accession>